<sequence length="235" mass="25103">MTNSPLVARTLFHIGPAPISETVVTTWAIMALMVAGSLLVTRRLQLRPGKLQAALELIVSAIDSQLRDVMQRDPAPYRALIGTILLFILIANWTSLVPGAEPPTAHLETDAALALIVLAATIWFGIRANGVAGYLKTFAQPTWIMIPVNVLEQITRSFSLIVRLFGNIMSGVFVIGIVLTLAGLLVPIPLMALDLLTGAVQAYIFATLASVFIAAAVSEGGSRTEPPREQANPCP</sequence>
<evidence type="ECO:0000313" key="13">
    <source>
        <dbReference type="EMBL" id="GGD62569.1"/>
    </source>
</evidence>
<name>A0A916YVH1_9SPHN</name>
<dbReference type="Pfam" id="PF00119">
    <property type="entry name" value="ATP-synt_A"/>
    <property type="match status" value="1"/>
</dbReference>
<organism evidence="13 14">
    <name type="scientific">Croceicoccus mobilis</name>
    <dbReference type="NCBI Taxonomy" id="1703339"/>
    <lineage>
        <taxon>Bacteria</taxon>
        <taxon>Pseudomonadati</taxon>
        <taxon>Pseudomonadota</taxon>
        <taxon>Alphaproteobacteria</taxon>
        <taxon>Sphingomonadales</taxon>
        <taxon>Erythrobacteraceae</taxon>
        <taxon>Croceicoccus</taxon>
    </lineage>
</organism>
<protein>
    <recommendedName>
        <fullName evidence="11 12">ATP synthase subunit a</fullName>
    </recommendedName>
    <alternativeName>
        <fullName evidence="11">ATP synthase F0 sector subunit a</fullName>
    </alternativeName>
    <alternativeName>
        <fullName evidence="11">F-ATPase subunit 6</fullName>
    </alternativeName>
</protein>
<dbReference type="OrthoDB" id="9789241at2"/>
<keyword evidence="4 11" id="KW-0138">CF(0)</keyword>
<comment type="function">
    <text evidence="11 12">Key component of the proton channel; it plays a direct role in the translocation of protons across the membrane.</text>
</comment>
<feature type="transmembrane region" description="Helical" evidence="11">
    <location>
        <begin position="200"/>
        <end position="218"/>
    </location>
</feature>
<evidence type="ECO:0000256" key="4">
    <source>
        <dbReference type="ARBA" id="ARBA00022547"/>
    </source>
</evidence>
<dbReference type="InterPro" id="IPR000568">
    <property type="entry name" value="ATP_synth_F0_asu"/>
</dbReference>
<reference evidence="13" key="1">
    <citation type="journal article" date="2014" name="Int. J. Syst. Evol. Microbiol.">
        <title>Complete genome sequence of Corynebacterium casei LMG S-19264T (=DSM 44701T), isolated from a smear-ripened cheese.</title>
        <authorList>
            <consortium name="US DOE Joint Genome Institute (JGI-PGF)"/>
            <person name="Walter F."/>
            <person name="Albersmeier A."/>
            <person name="Kalinowski J."/>
            <person name="Ruckert C."/>
        </authorList>
    </citation>
    <scope>NUCLEOTIDE SEQUENCE</scope>
    <source>
        <strain evidence="13">CGMCC 1.15360</strain>
    </source>
</reference>
<evidence type="ECO:0000256" key="5">
    <source>
        <dbReference type="ARBA" id="ARBA00022692"/>
    </source>
</evidence>
<evidence type="ECO:0000313" key="14">
    <source>
        <dbReference type="Proteomes" id="UP000612349"/>
    </source>
</evidence>
<dbReference type="PANTHER" id="PTHR42823:SF3">
    <property type="entry name" value="ATP SYNTHASE SUBUNIT A, CHLOROPLASTIC"/>
    <property type="match status" value="1"/>
</dbReference>
<dbReference type="HAMAP" id="MF_01393">
    <property type="entry name" value="ATP_synth_a_bact"/>
    <property type="match status" value="1"/>
</dbReference>
<keyword evidence="9 11" id="KW-0472">Membrane</keyword>
<accession>A0A916YVH1</accession>
<dbReference type="Proteomes" id="UP000612349">
    <property type="component" value="Unassembled WGS sequence"/>
</dbReference>
<feature type="transmembrane region" description="Helical" evidence="11">
    <location>
        <begin position="164"/>
        <end position="188"/>
    </location>
</feature>
<evidence type="ECO:0000256" key="6">
    <source>
        <dbReference type="ARBA" id="ARBA00022781"/>
    </source>
</evidence>
<keyword evidence="14" id="KW-1185">Reference proteome</keyword>
<comment type="caution">
    <text evidence="13">The sequence shown here is derived from an EMBL/GenBank/DDBJ whole genome shotgun (WGS) entry which is preliminary data.</text>
</comment>
<feature type="transmembrane region" description="Helical" evidence="11">
    <location>
        <begin position="75"/>
        <end position="93"/>
    </location>
</feature>
<keyword evidence="3 11" id="KW-0813">Transport</keyword>
<evidence type="ECO:0000256" key="7">
    <source>
        <dbReference type="ARBA" id="ARBA00022989"/>
    </source>
</evidence>
<feature type="transmembrane region" description="Helical" evidence="11">
    <location>
        <begin position="113"/>
        <end position="135"/>
    </location>
</feature>
<comment type="similarity">
    <text evidence="2 11 12">Belongs to the ATPase A chain family.</text>
</comment>
<dbReference type="Gene3D" id="1.20.120.220">
    <property type="entry name" value="ATP synthase, F0 complex, subunit A"/>
    <property type="match status" value="1"/>
</dbReference>
<proteinExistence type="inferred from homology"/>
<keyword evidence="10 11" id="KW-0066">ATP synthesis</keyword>
<keyword evidence="6 11" id="KW-0375">Hydrogen ion transport</keyword>
<dbReference type="InterPro" id="IPR035908">
    <property type="entry name" value="F0_ATP_A_sf"/>
</dbReference>
<gene>
    <name evidence="11 13" type="primary">atpB</name>
    <name evidence="13" type="ORF">GCM10010990_09960</name>
</gene>
<dbReference type="EMBL" id="BMIP01000002">
    <property type="protein sequence ID" value="GGD62569.1"/>
    <property type="molecule type" value="Genomic_DNA"/>
</dbReference>
<dbReference type="InterPro" id="IPR045082">
    <property type="entry name" value="ATP_syn_F0_a_bact/chloroplast"/>
</dbReference>
<dbReference type="GO" id="GO:0045259">
    <property type="term" value="C:proton-transporting ATP synthase complex"/>
    <property type="evidence" value="ECO:0007669"/>
    <property type="project" value="UniProtKB-KW"/>
</dbReference>
<evidence type="ECO:0000256" key="8">
    <source>
        <dbReference type="ARBA" id="ARBA00023065"/>
    </source>
</evidence>
<dbReference type="PANTHER" id="PTHR42823">
    <property type="entry name" value="ATP SYNTHASE SUBUNIT A, CHLOROPLASTIC"/>
    <property type="match status" value="1"/>
</dbReference>
<dbReference type="RefSeq" id="WP_066776609.1">
    <property type="nucleotide sequence ID" value="NZ_BMIP01000002.1"/>
</dbReference>
<dbReference type="PRINTS" id="PR00123">
    <property type="entry name" value="ATPASEA"/>
</dbReference>
<keyword evidence="7 11" id="KW-1133">Transmembrane helix</keyword>
<evidence type="ECO:0000256" key="10">
    <source>
        <dbReference type="ARBA" id="ARBA00023310"/>
    </source>
</evidence>
<dbReference type="NCBIfam" id="TIGR01131">
    <property type="entry name" value="ATP_synt_6_or_A"/>
    <property type="match status" value="1"/>
</dbReference>
<dbReference type="SUPFAM" id="SSF81336">
    <property type="entry name" value="F1F0 ATP synthase subunit A"/>
    <property type="match status" value="1"/>
</dbReference>
<evidence type="ECO:0000256" key="2">
    <source>
        <dbReference type="ARBA" id="ARBA00006810"/>
    </source>
</evidence>
<dbReference type="GO" id="GO:0005886">
    <property type="term" value="C:plasma membrane"/>
    <property type="evidence" value="ECO:0007669"/>
    <property type="project" value="UniProtKB-SubCell"/>
</dbReference>
<dbReference type="NCBIfam" id="NF009955">
    <property type="entry name" value="PRK13421.1"/>
    <property type="match status" value="1"/>
</dbReference>
<comment type="subcellular location">
    <subcellularLocation>
        <location evidence="11 12">Cell membrane</location>
        <topology evidence="11 12">Multi-pass membrane protein</topology>
    </subcellularLocation>
    <subcellularLocation>
        <location evidence="1">Membrane</location>
        <topology evidence="1">Multi-pass membrane protein</topology>
    </subcellularLocation>
</comment>
<evidence type="ECO:0000256" key="3">
    <source>
        <dbReference type="ARBA" id="ARBA00022448"/>
    </source>
</evidence>
<evidence type="ECO:0000256" key="12">
    <source>
        <dbReference type="RuleBase" id="RU000483"/>
    </source>
</evidence>
<feature type="transmembrane region" description="Helical" evidence="11">
    <location>
        <begin position="24"/>
        <end position="41"/>
    </location>
</feature>
<evidence type="ECO:0000256" key="11">
    <source>
        <dbReference type="HAMAP-Rule" id="MF_01393"/>
    </source>
</evidence>
<evidence type="ECO:0000256" key="9">
    <source>
        <dbReference type="ARBA" id="ARBA00023136"/>
    </source>
</evidence>
<keyword evidence="11" id="KW-1003">Cell membrane</keyword>
<dbReference type="GO" id="GO:0042777">
    <property type="term" value="P:proton motive force-driven plasma membrane ATP synthesis"/>
    <property type="evidence" value="ECO:0007669"/>
    <property type="project" value="TreeGrafter"/>
</dbReference>
<dbReference type="AlphaFoldDB" id="A0A916YVH1"/>
<keyword evidence="5 11" id="KW-0812">Transmembrane</keyword>
<keyword evidence="8 11" id="KW-0406">Ion transport</keyword>
<evidence type="ECO:0000256" key="1">
    <source>
        <dbReference type="ARBA" id="ARBA00004141"/>
    </source>
</evidence>
<reference evidence="13" key="2">
    <citation type="submission" date="2020-09" db="EMBL/GenBank/DDBJ databases">
        <authorList>
            <person name="Sun Q."/>
            <person name="Zhou Y."/>
        </authorList>
    </citation>
    <scope>NUCLEOTIDE SEQUENCE</scope>
    <source>
        <strain evidence="13">CGMCC 1.15360</strain>
    </source>
</reference>
<dbReference type="CDD" id="cd00310">
    <property type="entry name" value="ATP-synt_Fo_a_6"/>
    <property type="match status" value="1"/>
</dbReference>
<dbReference type="GO" id="GO:0046933">
    <property type="term" value="F:proton-transporting ATP synthase activity, rotational mechanism"/>
    <property type="evidence" value="ECO:0007669"/>
    <property type="project" value="UniProtKB-UniRule"/>
</dbReference>